<protein>
    <submittedName>
        <fullName evidence="1">DUF5995 family protein</fullName>
    </submittedName>
</protein>
<comment type="caution">
    <text evidence="1">The sequence shown here is derived from an EMBL/GenBank/DDBJ whole genome shotgun (WGS) entry which is preliminary data.</text>
</comment>
<organism evidence="1 2">
    <name type="scientific">Euzebyella saccharophila</name>
    <dbReference type="NCBI Taxonomy" id="679664"/>
    <lineage>
        <taxon>Bacteria</taxon>
        <taxon>Pseudomonadati</taxon>
        <taxon>Bacteroidota</taxon>
        <taxon>Flavobacteriia</taxon>
        <taxon>Flavobacteriales</taxon>
        <taxon>Flavobacteriaceae</taxon>
        <taxon>Euzebyella</taxon>
    </lineage>
</organism>
<dbReference type="InterPro" id="IPR046037">
    <property type="entry name" value="DUF5995"/>
</dbReference>
<keyword evidence="2" id="KW-1185">Reference proteome</keyword>
<reference evidence="2" key="1">
    <citation type="journal article" date="2019" name="Int. J. Syst. Evol. Microbiol.">
        <title>The Global Catalogue of Microorganisms (GCM) 10K type strain sequencing project: providing services to taxonomists for standard genome sequencing and annotation.</title>
        <authorList>
            <consortium name="The Broad Institute Genomics Platform"/>
            <consortium name="The Broad Institute Genome Sequencing Center for Infectious Disease"/>
            <person name="Wu L."/>
            <person name="Ma J."/>
        </authorList>
    </citation>
    <scope>NUCLEOTIDE SEQUENCE [LARGE SCALE GENOMIC DNA]</scope>
    <source>
        <strain evidence="2">CECT 7477</strain>
    </source>
</reference>
<dbReference type="Pfam" id="PF19458">
    <property type="entry name" value="DUF5995"/>
    <property type="match status" value="1"/>
</dbReference>
<dbReference type="Proteomes" id="UP001595814">
    <property type="component" value="Unassembled WGS sequence"/>
</dbReference>
<dbReference type="EMBL" id="JBHSAW010000010">
    <property type="protein sequence ID" value="MFC4096730.1"/>
    <property type="molecule type" value="Genomic_DNA"/>
</dbReference>
<proteinExistence type="predicted"/>
<gene>
    <name evidence="1" type="ORF">ACFOUT_12655</name>
</gene>
<name>A0ABV8JY97_9FLAO</name>
<evidence type="ECO:0000313" key="1">
    <source>
        <dbReference type="EMBL" id="MFC4096730.1"/>
    </source>
</evidence>
<sequence length="246" mass="28192">MQQVLEQLDIIIDRSIAMNDRTGYFAYLYRRVTAEILKEVQLGNFEDNERMEFFDVAFANYYLDAYHAHTHHTEIGVAWDYAFNSKTESLTILQHLLLGVNVHINLDLALTATTVMKDTQINLIESDFMKVNAILGAIVNEMQDRLSKVSPMLFLLDVLGKNTDEKIINFSLEKAREFSWAHANLLWGMGSDHQMSAIKEMDRAVLNLGMFIKNPKSKFIGYALNFIAMFEAKQVGKVISKLREDS</sequence>
<accession>A0ABV8JY97</accession>
<dbReference type="RefSeq" id="WP_317175489.1">
    <property type="nucleotide sequence ID" value="NZ_JACYFJ010000002.1"/>
</dbReference>
<evidence type="ECO:0000313" key="2">
    <source>
        <dbReference type="Proteomes" id="UP001595814"/>
    </source>
</evidence>